<proteinExistence type="predicted"/>
<gene>
    <name evidence="1" type="ORF">MLD38_018057</name>
</gene>
<evidence type="ECO:0000313" key="2">
    <source>
        <dbReference type="Proteomes" id="UP001057402"/>
    </source>
</evidence>
<keyword evidence="2" id="KW-1185">Reference proteome</keyword>
<accession>A0ACB9QT59</accession>
<protein>
    <submittedName>
        <fullName evidence="1">Uncharacterized protein</fullName>
    </submittedName>
</protein>
<dbReference type="Proteomes" id="UP001057402">
    <property type="component" value="Chromosome 5"/>
</dbReference>
<sequence>MEGRGRSVDKSSDIVVKRRNSSGCLIVRKKIGDVGGGGALAGSVRSVDLKKAKRQRVVASESESSDESPGPSPPPQKVSRRGAAVETLKVCNSLAGSRKEGLRIGEGFSRNGEDKNQRSKLDVFEFDEYEGFDGRAPRRGGRRDEGISRSRGFGSVGRSGKVGRESDYGSMSRKEVIERRKSMYFDDTSFGIGDRLKKSRFEARRDGSQTPPIPNSKNKLGVKPEETIRVQGKNGVLKVLVNKKKVSGSASGIDRKDSFSKGMTKNNVKLHTLSHAEMKRTKPRTLSQQIDRDLLNMQKPVSAKFEPSDDDWDSENDDELPISKNRILDKEDPLESLLIEEKKPAHSRVLAKAKSARLQLPLRKPSNWDSDDSDAPPKPRHRKAESQPGMQFESLAQDKTPEVARSKERKIKLGSGTEKQKLRERIKEMLLNAGWTIDYRPRRNRDYQDAVYINPSGTAYWSIIKAYEALQKQLDVVDDHKSGGERSEFAISDETLGQLTRKTKKKMEKELKMKHREERGSAVAKPRKKMKAKEEVDSMDSDSGSDSDEDKLSTFMKHGVKSTKSKTNQKSSSVTQDKIQGKKSKKLGRCTLLVRSSDKGLNSETEGFVPYSGKRTLLSWLIDSGVVEVGQKVRYMNERRTWVLLEGWIKDDGIHCGCCSKILTVSKFEIHAGSKLGKPFENICVESGDSLLQCQIDAWNRHEEPARMGFHSVESIGDDPNDDTCALCGDGGDLICCDGCPSTFHQNCLNIPTLPPGDWHCPSCICKYCGKAVTCSSPSDDTVVMEILTCKMCEKKYHRSCAEDDGGCPEDSNIHVSSFCNEKCGELFQQLQKYVGVKYDLEDGFSWSFVRRTDIDSELPAHELAKRAESNWKLAVALSIMNECFLPITDRRSQINMIHHVLYNCGSNFNRLNYGGFYTAVLERGDEIVSAASLRFHGTRLAEMPFIGTRHMYRRQGMCRRLFSAIESALCSLKVEKLVIPAISELMDTWTFAFGFTPLEEPLRQEMRSLNMLVFPGLDMLQKLLPKQEAVCGNSKASISESDTSSMHEAMKSSEEDSKSDDGKNDQTVSSGDGLMVSRPSQDDPGDGDVPVMGERSPKSDLANMNANSTGPQDSFVPSNGCDVAQSTEGTTSSGEDNENEVDNTCQESDVQIELPDRSSSQSDMELNNNRTGSEEGKQSWKGSSGDEVRSIETQLIGSPCSTGGPNIDEEQQPSERSTTKSSIFQDGTGTIKESEDLEDGDSVAETCDELQSLENAPQSGTLKEAANYNNTDGENSCEPKCSNLLDNSELWVTPTSFVQQLCHEVKGKEANVTEIENSYPEIEAEKPVRTAPAVKTSNMTCGNKASDLHAIPLVEKGEGMPDDISEEEIAGDDASLPPGDPANGEADVGEPTLRE</sequence>
<comment type="caution">
    <text evidence="1">The sequence shown here is derived from an EMBL/GenBank/DDBJ whole genome shotgun (WGS) entry which is preliminary data.</text>
</comment>
<dbReference type="EMBL" id="CM042884">
    <property type="protein sequence ID" value="KAI4369635.1"/>
    <property type="molecule type" value="Genomic_DNA"/>
</dbReference>
<name>A0ACB9QT59_9MYRT</name>
<evidence type="ECO:0000313" key="1">
    <source>
        <dbReference type="EMBL" id="KAI4369635.1"/>
    </source>
</evidence>
<organism evidence="1 2">
    <name type="scientific">Melastoma candidum</name>
    <dbReference type="NCBI Taxonomy" id="119954"/>
    <lineage>
        <taxon>Eukaryota</taxon>
        <taxon>Viridiplantae</taxon>
        <taxon>Streptophyta</taxon>
        <taxon>Embryophyta</taxon>
        <taxon>Tracheophyta</taxon>
        <taxon>Spermatophyta</taxon>
        <taxon>Magnoliopsida</taxon>
        <taxon>eudicotyledons</taxon>
        <taxon>Gunneridae</taxon>
        <taxon>Pentapetalae</taxon>
        <taxon>rosids</taxon>
        <taxon>malvids</taxon>
        <taxon>Myrtales</taxon>
        <taxon>Melastomataceae</taxon>
        <taxon>Melastomatoideae</taxon>
        <taxon>Melastomateae</taxon>
        <taxon>Melastoma</taxon>
    </lineage>
</organism>
<reference evidence="2" key="1">
    <citation type="journal article" date="2023" name="Front. Plant Sci.">
        <title>Chromosomal-level genome assembly of Melastoma candidum provides insights into trichome evolution.</title>
        <authorList>
            <person name="Zhong Y."/>
            <person name="Wu W."/>
            <person name="Sun C."/>
            <person name="Zou P."/>
            <person name="Liu Y."/>
            <person name="Dai S."/>
            <person name="Zhou R."/>
        </authorList>
    </citation>
    <scope>NUCLEOTIDE SEQUENCE [LARGE SCALE GENOMIC DNA]</scope>
</reference>